<dbReference type="Gene3D" id="1.20.1270.60">
    <property type="entry name" value="Arfaptin homology (AH) domain/BAR domain"/>
    <property type="match status" value="2"/>
</dbReference>
<dbReference type="OMA" id="YRQCVQE"/>
<feature type="region of interest" description="Disordered" evidence="1">
    <location>
        <begin position="184"/>
        <end position="215"/>
    </location>
</feature>
<dbReference type="OrthoDB" id="5549748at2759"/>
<dbReference type="eggNOG" id="ENOG502QZYP">
    <property type="taxonomic scope" value="Eukaryota"/>
</dbReference>
<gene>
    <name evidence="2" type="primary">NDAI0B05850</name>
    <name evidence="2" type="ordered locus">NDAI_0B05850</name>
</gene>
<dbReference type="Proteomes" id="UP000000689">
    <property type="component" value="Chromosome 2"/>
</dbReference>
<feature type="compositionally biased region" description="Low complexity" evidence="1">
    <location>
        <begin position="299"/>
        <end position="309"/>
    </location>
</feature>
<dbReference type="InterPro" id="IPR018859">
    <property type="entry name" value="BAR_dom-cont"/>
</dbReference>
<dbReference type="RefSeq" id="XP_003668861.1">
    <property type="nucleotide sequence ID" value="XM_003668813.1"/>
</dbReference>
<dbReference type="Pfam" id="PF10455">
    <property type="entry name" value="BAR_2"/>
    <property type="match status" value="2"/>
</dbReference>
<feature type="compositionally biased region" description="Basic and acidic residues" evidence="1">
    <location>
        <begin position="368"/>
        <end position="395"/>
    </location>
</feature>
<sequence length="473" mass="54295">MFSSFSLDKITNSIGNAAQKATNTLNNAINTATDPQTKLSIKSQTRLFQEQLGTIHDISKLPDQYKSLELKTDSLEKSIKRILLVSKTFEMEGYDYPPNLTESFSDWWNITKKSSSHRKKQISVNNKKKNNTDNDHDNATNVEPIENDITSSSFLPRSFAQAISKSAMDCTDIYQQLSIQETATKETTIKDENEAQEEDDEDAGEEEEEDDDDDEDIQNLIKAFESWSNCYKNIDQGKSEMDSMMTKEFNNKLEDLINNEFKKVNTLRKKVADSRLKFDTVRHEIKIKEEEQDQKEKQAQAQAQAQAQEQEQEQEQGEKAKKEQEEEQEQAQLGDNVIEESKKKEEVIKDEKKKPEIKSGTETTSKQLETEAEPKAEVEAKVNDTSKDQLKKEDDAEKQDEQDDSEEHKLLEQLEDEFVSSTASAVEMMTEITESSSIIGLIKLFQNFQLVYYRQCVQEIEANLKTLNELDHA</sequence>
<feature type="compositionally biased region" description="Basic and acidic residues" evidence="1">
    <location>
        <begin position="339"/>
        <end position="359"/>
    </location>
</feature>
<reference evidence="2 3" key="1">
    <citation type="journal article" date="2011" name="Proc. Natl. Acad. Sci. U.S.A.">
        <title>Evolutionary erosion of yeast sex chromosomes by mating-type switching accidents.</title>
        <authorList>
            <person name="Gordon J.L."/>
            <person name="Armisen D."/>
            <person name="Proux-Wera E."/>
            <person name="Oheigeartaigh S.S."/>
            <person name="Byrne K.P."/>
            <person name="Wolfe K.H."/>
        </authorList>
    </citation>
    <scope>NUCLEOTIDE SEQUENCE [LARGE SCALE GENOMIC DNA]</scope>
    <source>
        <strain evidence="3">ATCC 10597 / BCRC 20456 / CBS 421 / NBRC 0211 / NRRL Y-12639</strain>
    </source>
</reference>
<feature type="compositionally biased region" description="Acidic residues" evidence="1">
    <location>
        <begin position="396"/>
        <end position="405"/>
    </location>
</feature>
<feature type="compositionally biased region" description="Acidic residues" evidence="1">
    <location>
        <begin position="194"/>
        <end position="215"/>
    </location>
</feature>
<accession>G0W757</accession>
<evidence type="ECO:0000313" key="2">
    <source>
        <dbReference type="EMBL" id="CCD23618.1"/>
    </source>
</evidence>
<keyword evidence="3" id="KW-1185">Reference proteome</keyword>
<dbReference type="EMBL" id="HE580268">
    <property type="protein sequence ID" value="CCD23618.1"/>
    <property type="molecule type" value="Genomic_DNA"/>
</dbReference>
<protein>
    <submittedName>
        <fullName evidence="2">Uncharacterized protein</fullName>
    </submittedName>
</protein>
<feature type="compositionally biased region" description="Basic residues" evidence="1">
    <location>
        <begin position="118"/>
        <end position="129"/>
    </location>
</feature>
<dbReference type="HOGENOM" id="CLU_059029_0_0_1"/>
<evidence type="ECO:0000313" key="3">
    <source>
        <dbReference type="Proteomes" id="UP000000689"/>
    </source>
</evidence>
<proteinExistence type="predicted"/>
<name>G0W757_NAUDC</name>
<feature type="region of interest" description="Disordered" evidence="1">
    <location>
        <begin position="289"/>
        <end position="411"/>
    </location>
</feature>
<feature type="compositionally biased region" description="Basic and acidic residues" evidence="1">
    <location>
        <begin position="289"/>
        <end position="298"/>
    </location>
</feature>
<organism evidence="2 3">
    <name type="scientific">Naumovozyma dairenensis (strain ATCC 10597 / BCRC 20456 / CBS 421 / NBRC 0211 / NRRL Y-12639)</name>
    <name type="common">Saccharomyces dairenensis</name>
    <dbReference type="NCBI Taxonomy" id="1071378"/>
    <lineage>
        <taxon>Eukaryota</taxon>
        <taxon>Fungi</taxon>
        <taxon>Dikarya</taxon>
        <taxon>Ascomycota</taxon>
        <taxon>Saccharomycotina</taxon>
        <taxon>Saccharomycetes</taxon>
        <taxon>Saccharomycetales</taxon>
        <taxon>Saccharomycetaceae</taxon>
        <taxon>Naumovozyma</taxon>
    </lineage>
</organism>
<evidence type="ECO:0000256" key="1">
    <source>
        <dbReference type="SAM" id="MobiDB-lite"/>
    </source>
</evidence>
<dbReference type="InterPro" id="IPR027267">
    <property type="entry name" value="AH/BAR_dom_sf"/>
</dbReference>
<feature type="compositionally biased region" description="Basic and acidic residues" evidence="1">
    <location>
        <begin position="184"/>
        <end position="193"/>
    </location>
</feature>
<dbReference type="KEGG" id="ndi:NDAI_0B05850"/>
<dbReference type="SUPFAM" id="SSF103657">
    <property type="entry name" value="BAR/IMD domain-like"/>
    <property type="match status" value="1"/>
</dbReference>
<feature type="region of interest" description="Disordered" evidence="1">
    <location>
        <begin position="118"/>
        <end position="145"/>
    </location>
</feature>
<dbReference type="AlphaFoldDB" id="G0W757"/>
<dbReference type="GeneID" id="11497676"/>